<proteinExistence type="predicted"/>
<dbReference type="STRING" id="1220589.CD32_04765"/>
<reference evidence="6 7" key="1">
    <citation type="submission" date="2014-02" db="EMBL/GenBank/DDBJ databases">
        <title>Draft genome sequence of Lysinibacillus odysseyi NBRC 100172.</title>
        <authorList>
            <person name="Zhang F."/>
            <person name="Wang G."/>
            <person name="Zhang L."/>
        </authorList>
    </citation>
    <scope>NUCLEOTIDE SEQUENCE [LARGE SCALE GENOMIC DNA]</scope>
    <source>
        <strain evidence="6 7">NBRC 100172</strain>
    </source>
</reference>
<dbReference type="OrthoDB" id="2328241at2"/>
<evidence type="ECO:0000313" key="6">
    <source>
        <dbReference type="EMBL" id="KGR87045.1"/>
    </source>
</evidence>
<dbReference type="EMBL" id="JPVP01000049">
    <property type="protein sequence ID" value="KGR87045.1"/>
    <property type="molecule type" value="Genomic_DNA"/>
</dbReference>
<dbReference type="RefSeq" id="WP_036151811.1">
    <property type="nucleotide sequence ID" value="NZ_AVCX01000013.1"/>
</dbReference>
<keyword evidence="3 5" id="KW-1133">Transmembrane helix</keyword>
<keyword evidence="2 5" id="KW-0812">Transmembrane</keyword>
<feature type="transmembrane region" description="Helical" evidence="5">
    <location>
        <begin position="76"/>
        <end position="99"/>
    </location>
</feature>
<keyword evidence="7" id="KW-1185">Reference proteome</keyword>
<name>A0A0A3IUA8_9BACI</name>
<dbReference type="AlphaFoldDB" id="A0A0A3IUA8"/>
<dbReference type="InterPro" id="IPR019109">
    <property type="entry name" value="MamF_MmsF"/>
</dbReference>
<feature type="transmembrane region" description="Helical" evidence="5">
    <location>
        <begin position="42"/>
        <end position="64"/>
    </location>
</feature>
<evidence type="ECO:0000313" key="7">
    <source>
        <dbReference type="Proteomes" id="UP000030437"/>
    </source>
</evidence>
<evidence type="ECO:0000256" key="1">
    <source>
        <dbReference type="ARBA" id="ARBA00004141"/>
    </source>
</evidence>
<evidence type="ECO:0000256" key="2">
    <source>
        <dbReference type="ARBA" id="ARBA00022692"/>
    </source>
</evidence>
<evidence type="ECO:0000256" key="5">
    <source>
        <dbReference type="SAM" id="Phobius"/>
    </source>
</evidence>
<feature type="transmembrane region" description="Helical" evidence="5">
    <location>
        <begin position="12"/>
        <end position="30"/>
    </location>
</feature>
<evidence type="ECO:0000256" key="4">
    <source>
        <dbReference type="ARBA" id="ARBA00023136"/>
    </source>
</evidence>
<evidence type="ECO:0000256" key="3">
    <source>
        <dbReference type="ARBA" id="ARBA00022989"/>
    </source>
</evidence>
<accession>A0A0A3IUA8</accession>
<evidence type="ECO:0008006" key="8">
    <source>
        <dbReference type="Google" id="ProtNLM"/>
    </source>
</evidence>
<organism evidence="6 7">
    <name type="scientific">Lysinibacillus odysseyi 34hs-1 = NBRC 100172</name>
    <dbReference type="NCBI Taxonomy" id="1220589"/>
    <lineage>
        <taxon>Bacteria</taxon>
        <taxon>Bacillati</taxon>
        <taxon>Bacillota</taxon>
        <taxon>Bacilli</taxon>
        <taxon>Bacillales</taxon>
        <taxon>Bacillaceae</taxon>
        <taxon>Lysinibacillus</taxon>
    </lineage>
</organism>
<sequence>MDTNKGLSALNYFSVFFAPFIVPIIVYFVSSDPEVKRHAMRALLSHIIPIILGIVLFILLFAAGLFGAQGSEDTVFIMWVVFVLGYGILYLAITIWNVVQGIKVLR</sequence>
<keyword evidence="4 5" id="KW-0472">Membrane</keyword>
<comment type="caution">
    <text evidence="6">The sequence shown here is derived from an EMBL/GenBank/DDBJ whole genome shotgun (WGS) entry which is preliminary data.</text>
</comment>
<dbReference type="Pfam" id="PF09685">
    <property type="entry name" value="MamF_MmsF"/>
    <property type="match status" value="1"/>
</dbReference>
<comment type="subcellular location">
    <subcellularLocation>
        <location evidence="1">Membrane</location>
        <topology evidence="1">Multi-pass membrane protein</topology>
    </subcellularLocation>
</comment>
<dbReference type="Proteomes" id="UP000030437">
    <property type="component" value="Unassembled WGS sequence"/>
</dbReference>
<dbReference type="eggNOG" id="ENOG5032VBI">
    <property type="taxonomic scope" value="Bacteria"/>
</dbReference>
<gene>
    <name evidence="6" type="ORF">CD32_04765</name>
</gene>
<protein>
    <recommendedName>
        <fullName evidence="8">DUF4870 domain-containing protein</fullName>
    </recommendedName>
</protein>